<evidence type="ECO:0000313" key="2">
    <source>
        <dbReference type="Proteomes" id="UP000052230"/>
    </source>
</evidence>
<organism evidence="1 2">
    <name type="scientific">Xanthomonas citri pv. citri</name>
    <dbReference type="NCBI Taxonomy" id="611301"/>
    <lineage>
        <taxon>Bacteria</taxon>
        <taxon>Pseudomonadati</taxon>
        <taxon>Pseudomonadota</taxon>
        <taxon>Gammaproteobacteria</taxon>
        <taxon>Lysobacterales</taxon>
        <taxon>Lysobacteraceae</taxon>
        <taxon>Xanthomonas</taxon>
    </lineage>
</organism>
<keyword evidence="2" id="KW-1185">Reference proteome</keyword>
<protein>
    <submittedName>
        <fullName evidence="1">Uncharacterized protein</fullName>
    </submittedName>
</protein>
<reference evidence="1 2" key="1">
    <citation type="submission" date="2014-09" db="EMBL/GenBank/DDBJ databases">
        <authorList>
            <person name="Regsiter A."/>
        </authorList>
    </citation>
    <scope>NUCLEOTIDE SEQUENCE [LARGE SCALE GENOMIC DNA]</scope>
</reference>
<evidence type="ECO:0000313" key="1">
    <source>
        <dbReference type="EMBL" id="CEG17997.1"/>
    </source>
</evidence>
<sequence>MGRHNALPWVVLNAPHSLWRASSPLGAYAHHAGNGGIARAIGVGGVKTYSCRCSSLRHRPTDVQNFELTGCTKAEDADGYRCDTRGQVTLEIAGRQVPVPVSKNLRYAKADGTWRAYAK</sequence>
<dbReference type="AlphaFoldDB" id="A0A0U5FI05"/>
<comment type="caution">
    <text evidence="1">The sequence shown here is derived from an EMBL/GenBank/DDBJ whole genome shotgun (WGS) entry which is preliminary data.</text>
</comment>
<gene>
    <name evidence="1" type="ORF">XAC3562_750061</name>
</gene>
<accession>A0A0U5FI05</accession>
<dbReference type="Proteomes" id="UP000052230">
    <property type="component" value="Unassembled WGS sequence"/>
</dbReference>
<proteinExistence type="predicted"/>
<dbReference type="EMBL" id="CCXZ01000172">
    <property type="protein sequence ID" value="CEG17997.1"/>
    <property type="molecule type" value="Genomic_DNA"/>
</dbReference>
<name>A0A0U5FI05_XANCI</name>